<name>A0A543JNW3_9PSEU</name>
<sequence>MAMADTIEVSAVRGRGRYFSSAARGRVVGGALIAWG</sequence>
<comment type="caution">
    <text evidence="1">The sequence shown here is derived from an EMBL/GenBank/DDBJ whole genome shotgun (WGS) entry which is preliminary data.</text>
</comment>
<gene>
    <name evidence="1" type="ORF">FHX81_6972</name>
</gene>
<keyword evidence="2" id="KW-1185">Reference proteome</keyword>
<evidence type="ECO:0000313" key="1">
    <source>
        <dbReference type="EMBL" id="TQM84523.1"/>
    </source>
</evidence>
<organism evidence="1 2">
    <name type="scientific">Saccharothrix saharensis</name>
    <dbReference type="NCBI Taxonomy" id="571190"/>
    <lineage>
        <taxon>Bacteria</taxon>
        <taxon>Bacillati</taxon>
        <taxon>Actinomycetota</taxon>
        <taxon>Actinomycetes</taxon>
        <taxon>Pseudonocardiales</taxon>
        <taxon>Pseudonocardiaceae</taxon>
        <taxon>Saccharothrix</taxon>
    </lineage>
</organism>
<proteinExistence type="predicted"/>
<accession>A0A543JNW3</accession>
<dbReference type="Proteomes" id="UP000316628">
    <property type="component" value="Unassembled WGS sequence"/>
</dbReference>
<reference evidence="1 2" key="1">
    <citation type="submission" date="2019-06" db="EMBL/GenBank/DDBJ databases">
        <title>Sequencing the genomes of 1000 actinobacteria strains.</title>
        <authorList>
            <person name="Klenk H.-P."/>
        </authorList>
    </citation>
    <scope>NUCLEOTIDE SEQUENCE [LARGE SCALE GENOMIC DNA]</scope>
    <source>
        <strain evidence="1 2">DSM 45456</strain>
    </source>
</reference>
<dbReference type="AlphaFoldDB" id="A0A543JNW3"/>
<dbReference type="EMBL" id="VFPP01000001">
    <property type="protein sequence ID" value="TQM84523.1"/>
    <property type="molecule type" value="Genomic_DNA"/>
</dbReference>
<protein>
    <submittedName>
        <fullName evidence="1">Uncharacterized protein</fullName>
    </submittedName>
</protein>
<evidence type="ECO:0000313" key="2">
    <source>
        <dbReference type="Proteomes" id="UP000316628"/>
    </source>
</evidence>